<dbReference type="Proteomes" id="UP000317893">
    <property type="component" value="Unassembled WGS sequence"/>
</dbReference>
<name>A0A542DWW2_9MICO</name>
<dbReference type="InterPro" id="IPR025339">
    <property type="entry name" value="DUF4245"/>
</dbReference>
<comment type="caution">
    <text evidence="2">The sequence shown here is derived from an EMBL/GenBank/DDBJ whole genome shotgun (WGS) entry which is preliminary data.</text>
</comment>
<accession>A0A542DWW2</accession>
<sequence length="183" mass="18984">MTQQPAAGRSRYSLGSSSNLVRSLLVILGLVAVLVAIVPRVTSVPRPSVDAAGVARDAARSTGLALLVPQGLPSGWTPTTAQLQPTTDQILTWQTGWTTPDDGFVLLRQAADVSPGWISAATTGGTVVGSEQLAGRTWEKRYDATHDQTSLVDQQPALTTVVTAKGDPGNLTAFVDALKPAAG</sequence>
<keyword evidence="1" id="KW-0812">Transmembrane</keyword>
<feature type="transmembrane region" description="Helical" evidence="1">
    <location>
        <begin position="20"/>
        <end position="38"/>
    </location>
</feature>
<protein>
    <submittedName>
        <fullName evidence="2">Uncharacterized protein DUF4245</fullName>
    </submittedName>
</protein>
<dbReference type="Pfam" id="PF14030">
    <property type="entry name" value="DUF4245"/>
    <property type="match status" value="1"/>
</dbReference>
<keyword evidence="3" id="KW-1185">Reference proteome</keyword>
<evidence type="ECO:0000313" key="2">
    <source>
        <dbReference type="EMBL" id="TQJ07414.1"/>
    </source>
</evidence>
<dbReference type="RefSeq" id="WP_170185547.1">
    <property type="nucleotide sequence ID" value="NZ_BAAAPR010000006.1"/>
</dbReference>
<keyword evidence="1" id="KW-0472">Membrane</keyword>
<dbReference type="EMBL" id="VFMN01000001">
    <property type="protein sequence ID" value="TQJ07414.1"/>
    <property type="molecule type" value="Genomic_DNA"/>
</dbReference>
<organism evidence="2 3">
    <name type="scientific">Lapillicoccus jejuensis</name>
    <dbReference type="NCBI Taxonomy" id="402171"/>
    <lineage>
        <taxon>Bacteria</taxon>
        <taxon>Bacillati</taxon>
        <taxon>Actinomycetota</taxon>
        <taxon>Actinomycetes</taxon>
        <taxon>Micrococcales</taxon>
        <taxon>Intrasporangiaceae</taxon>
        <taxon>Lapillicoccus</taxon>
    </lineage>
</organism>
<keyword evidence="1" id="KW-1133">Transmembrane helix</keyword>
<reference evidence="2 3" key="1">
    <citation type="submission" date="2019-06" db="EMBL/GenBank/DDBJ databases">
        <title>Sequencing the genomes of 1000 actinobacteria strains.</title>
        <authorList>
            <person name="Klenk H.-P."/>
        </authorList>
    </citation>
    <scope>NUCLEOTIDE SEQUENCE [LARGE SCALE GENOMIC DNA]</scope>
    <source>
        <strain evidence="2 3">DSM 18607</strain>
    </source>
</reference>
<evidence type="ECO:0000256" key="1">
    <source>
        <dbReference type="SAM" id="Phobius"/>
    </source>
</evidence>
<dbReference type="AlphaFoldDB" id="A0A542DWW2"/>
<gene>
    <name evidence="2" type="ORF">FB458_0476</name>
</gene>
<evidence type="ECO:0000313" key="3">
    <source>
        <dbReference type="Proteomes" id="UP000317893"/>
    </source>
</evidence>
<proteinExistence type="predicted"/>